<gene>
    <name evidence="2" type="ORF">DQL93_08950</name>
</gene>
<evidence type="ECO:0000313" key="2">
    <source>
        <dbReference type="EMBL" id="AZA16603.1"/>
    </source>
</evidence>
<feature type="transmembrane region" description="Helical" evidence="1">
    <location>
        <begin position="50"/>
        <end position="70"/>
    </location>
</feature>
<name>A0A3G6JFD7_LACDL</name>
<keyword evidence="1" id="KW-0472">Membrane</keyword>
<dbReference type="PIRSF" id="PIRSF037394">
    <property type="entry name" value="ABC_thiamine-permease_YkoE_prd"/>
    <property type="match status" value="1"/>
</dbReference>
<reference evidence="2" key="1">
    <citation type="submission" date="2018-07" db="EMBL/GenBank/DDBJ databases">
        <authorList>
            <person name="Somerville V."/>
        </authorList>
    </citation>
    <scope>NUCLEOTIDE SEQUENCE</scope>
    <source>
        <strain evidence="2">NWC_2_2</strain>
    </source>
</reference>
<keyword evidence="1" id="KW-1133">Transmembrane helix</keyword>
<dbReference type="Pfam" id="PF09819">
    <property type="entry name" value="ABC_cobalt"/>
    <property type="match status" value="1"/>
</dbReference>
<dbReference type="EMBL" id="CP031023">
    <property type="protein sequence ID" value="AZA16603.1"/>
    <property type="molecule type" value="Genomic_DNA"/>
</dbReference>
<proteinExistence type="predicted"/>
<evidence type="ECO:0000256" key="1">
    <source>
        <dbReference type="SAM" id="Phobius"/>
    </source>
</evidence>
<feature type="transmembrane region" description="Helical" evidence="1">
    <location>
        <begin position="123"/>
        <end position="144"/>
    </location>
</feature>
<organism evidence="2">
    <name type="scientific">Lactobacillus delbrueckii subsp. lactis</name>
    <dbReference type="NCBI Taxonomy" id="29397"/>
    <lineage>
        <taxon>Bacteria</taxon>
        <taxon>Bacillati</taxon>
        <taxon>Bacillota</taxon>
        <taxon>Bacilli</taxon>
        <taxon>Lactobacillales</taxon>
        <taxon>Lactobacillaceae</taxon>
        <taxon>Lactobacillus</taxon>
    </lineage>
</organism>
<feature type="transmembrane region" description="Helical" evidence="1">
    <location>
        <begin position="156"/>
        <end position="179"/>
    </location>
</feature>
<dbReference type="InterPro" id="IPR017195">
    <property type="entry name" value="ABC_thiamin-permease_prd"/>
</dbReference>
<dbReference type="AlphaFoldDB" id="A0A3G6JFD7"/>
<keyword evidence="1" id="KW-0812">Transmembrane</keyword>
<protein>
    <submittedName>
        <fullName evidence="2">Uncharacterized protein</fullName>
    </submittedName>
</protein>
<dbReference type="RefSeq" id="WP_138490636.1">
    <property type="nucleotide sequence ID" value="NZ_CP046131.1"/>
</dbReference>
<sequence>MLRRESKWNVKAIILMALIGIIMGVIYTYVVNPIYNSVELALNLVGLGPLAGQICAGLWYMAAPLAMYFVPTFGSGIVGETLAATVEMAFGGQWGAMTILQGLVQGACNEIGFFPKKENYDRFGWGSLITGAVCCAVAGYVMSYLTYGWSAYKPSILIEMFIACIISSIVFDAVLVKLITKLFDRVMAK</sequence>
<accession>A0A3G6JFD7</accession>
<feature type="transmembrane region" description="Helical" evidence="1">
    <location>
        <begin position="12"/>
        <end position="30"/>
    </location>
</feature>